<comment type="caution">
    <text evidence="1">The sequence shown here is derived from an EMBL/GenBank/DDBJ whole genome shotgun (WGS) entry which is preliminary data.</text>
</comment>
<evidence type="ECO:0008006" key="3">
    <source>
        <dbReference type="Google" id="ProtNLM"/>
    </source>
</evidence>
<reference evidence="1 2" key="1">
    <citation type="submission" date="2018-03" db="EMBL/GenBank/DDBJ databases">
        <title>Genomic Encyclopedia of Archaeal and Bacterial Type Strains, Phase II (KMG-II): from individual species to whole genera.</title>
        <authorList>
            <person name="Goeker M."/>
        </authorList>
    </citation>
    <scope>NUCLEOTIDE SEQUENCE [LARGE SCALE GENOMIC DNA]</scope>
    <source>
        <strain evidence="1 2">DSM 28057</strain>
    </source>
</reference>
<sequence>MKTLLKCLAGLFLISCGNKNVSFNEQSLSFELIKVDSFEVANFTRVHITDYSPEEGIFLGFSEVHNEILEVSPKGTILKRVSRNGDGPNHYGTWNPLGIGFGPDGKRVFQFPFRLITYNSDYEIVEDFRVPSPLPIRAIIPIGKIAYFEENGNTRYLTGPSTFISAHNLIFTEEGRDTLQNFTLLKTESGQTKSILPYEEDSYYKKTDQIYYHLMAKSYFIEGSELFLVHNLDDAIHVYDLTDDFKLLRKIPIRHKQLEKASPLPIGIAPDDQRVKDLANLPGRNRQLLNLGNNTWMLSYYQGVSKSVFEARNSQEKPFSILNQQDKLSLVIFENGKQLEGELALPEGTILFALPEMKILVKEKANEEVEEEVTRYSIYELWRN</sequence>
<protein>
    <recommendedName>
        <fullName evidence="3">6-bladed beta-propeller protein</fullName>
    </recommendedName>
</protein>
<gene>
    <name evidence="1" type="ORF">CLV48_101675</name>
</gene>
<evidence type="ECO:0000313" key="2">
    <source>
        <dbReference type="Proteomes" id="UP000240708"/>
    </source>
</evidence>
<dbReference type="AlphaFoldDB" id="A0A2P8EE60"/>
<keyword evidence="2" id="KW-1185">Reference proteome</keyword>
<proteinExistence type="predicted"/>
<organism evidence="1 2">
    <name type="scientific">Cecembia rubra</name>
    <dbReference type="NCBI Taxonomy" id="1485585"/>
    <lineage>
        <taxon>Bacteria</taxon>
        <taxon>Pseudomonadati</taxon>
        <taxon>Bacteroidota</taxon>
        <taxon>Cytophagia</taxon>
        <taxon>Cytophagales</taxon>
        <taxon>Cyclobacteriaceae</taxon>
        <taxon>Cecembia</taxon>
    </lineage>
</organism>
<dbReference type="EMBL" id="PYGF01000001">
    <property type="protein sequence ID" value="PSL07737.1"/>
    <property type="molecule type" value="Genomic_DNA"/>
</dbReference>
<name>A0A2P8EE60_9BACT</name>
<dbReference type="Proteomes" id="UP000240708">
    <property type="component" value="Unassembled WGS sequence"/>
</dbReference>
<dbReference type="OrthoDB" id="819832at2"/>
<evidence type="ECO:0000313" key="1">
    <source>
        <dbReference type="EMBL" id="PSL07737.1"/>
    </source>
</evidence>
<dbReference type="RefSeq" id="WP_106565791.1">
    <property type="nucleotide sequence ID" value="NZ_PYGF01000001.1"/>
</dbReference>
<accession>A0A2P8EE60</accession>